<dbReference type="Proteomes" id="UP001054945">
    <property type="component" value="Unassembled WGS sequence"/>
</dbReference>
<organism evidence="1 2">
    <name type="scientific">Caerostris extrusa</name>
    <name type="common">Bark spider</name>
    <name type="synonym">Caerostris bankana</name>
    <dbReference type="NCBI Taxonomy" id="172846"/>
    <lineage>
        <taxon>Eukaryota</taxon>
        <taxon>Metazoa</taxon>
        <taxon>Ecdysozoa</taxon>
        <taxon>Arthropoda</taxon>
        <taxon>Chelicerata</taxon>
        <taxon>Arachnida</taxon>
        <taxon>Araneae</taxon>
        <taxon>Araneomorphae</taxon>
        <taxon>Entelegynae</taxon>
        <taxon>Araneoidea</taxon>
        <taxon>Araneidae</taxon>
        <taxon>Caerostris</taxon>
    </lineage>
</organism>
<dbReference type="AlphaFoldDB" id="A0AAV4XGT5"/>
<sequence>MFMMFPVNRAAFFKIRPTLKRKPRCFVFNLGSHHKIEVAALNALPHKESDIFPRVKLASWMSWTGRLERRLLRRVVHEKADALAEYRLG</sequence>
<evidence type="ECO:0000313" key="1">
    <source>
        <dbReference type="EMBL" id="GIY93868.1"/>
    </source>
</evidence>
<gene>
    <name evidence="1" type="ORF">CEXT_696231</name>
</gene>
<proteinExistence type="predicted"/>
<evidence type="ECO:0000313" key="2">
    <source>
        <dbReference type="Proteomes" id="UP001054945"/>
    </source>
</evidence>
<protein>
    <submittedName>
        <fullName evidence="1">Uncharacterized protein</fullName>
    </submittedName>
</protein>
<comment type="caution">
    <text evidence="1">The sequence shown here is derived from an EMBL/GenBank/DDBJ whole genome shotgun (WGS) entry which is preliminary data.</text>
</comment>
<keyword evidence="2" id="KW-1185">Reference proteome</keyword>
<accession>A0AAV4XGT5</accession>
<dbReference type="EMBL" id="BPLR01017716">
    <property type="protein sequence ID" value="GIY93868.1"/>
    <property type="molecule type" value="Genomic_DNA"/>
</dbReference>
<reference evidence="1 2" key="1">
    <citation type="submission" date="2021-06" db="EMBL/GenBank/DDBJ databases">
        <title>Caerostris extrusa draft genome.</title>
        <authorList>
            <person name="Kono N."/>
            <person name="Arakawa K."/>
        </authorList>
    </citation>
    <scope>NUCLEOTIDE SEQUENCE [LARGE SCALE GENOMIC DNA]</scope>
</reference>
<name>A0AAV4XGT5_CAEEX</name>